<gene>
    <name evidence="1" type="ORF">K4L44_16210</name>
</gene>
<protein>
    <submittedName>
        <fullName evidence="1">Uncharacterized protein</fullName>
    </submittedName>
</protein>
<sequence length="270" mass="31024">MIVLFFVEKSQHNEILNEMGQEKDSITIELQQMALGYDSLTVENDTLTHNLEMASEQVRQLLTEVEQVKKTSYKQISRYRKEVTTLRKIMRNYIVQIDSLNKKNAALLAENNQVKKKIASVSQKNQKLSKTNEELKEKISIAAALEALNIQAVGINKKGKENHKARKIEKLKVTFTLSKNVAAKRGEKQIYIRIMDPFENLLLENEDNTFKFEDSNIQYSAVRTINYEGEALPVSIYWDNTNKPPLSKGKYIVHIFTDGNNIGETNLEIK</sequence>
<evidence type="ECO:0000313" key="1">
    <source>
        <dbReference type="EMBL" id="QZE14051.1"/>
    </source>
</evidence>
<evidence type="ECO:0000313" key="2">
    <source>
        <dbReference type="Proteomes" id="UP000826212"/>
    </source>
</evidence>
<reference evidence="1" key="1">
    <citation type="submission" date="2021-08" db="EMBL/GenBank/DDBJ databases">
        <title>Novel anaerobic bacterium isolated from sea squirt in East Sea, Republic of Korea.</title>
        <authorList>
            <person name="Nguyen T.H."/>
            <person name="Li Z."/>
            <person name="Lee Y.-J."/>
            <person name="Ko J."/>
            <person name="Kim S.-G."/>
        </authorList>
    </citation>
    <scope>NUCLEOTIDE SEQUENCE</scope>
    <source>
        <strain evidence="1">KCTC 25031</strain>
    </source>
</reference>
<dbReference type="Proteomes" id="UP000826212">
    <property type="component" value="Chromosome"/>
</dbReference>
<keyword evidence="2" id="KW-1185">Reference proteome</keyword>
<dbReference type="EMBL" id="CP081303">
    <property type="protein sequence ID" value="QZE14051.1"/>
    <property type="molecule type" value="Genomic_DNA"/>
</dbReference>
<proteinExistence type="predicted"/>
<accession>A0AC61NEN4</accession>
<organism evidence="1 2">
    <name type="scientific">Halosquirtibacter laminarini</name>
    <dbReference type="NCBI Taxonomy" id="3374600"/>
    <lineage>
        <taxon>Bacteria</taxon>
        <taxon>Pseudomonadati</taxon>
        <taxon>Bacteroidota</taxon>
        <taxon>Bacteroidia</taxon>
        <taxon>Marinilabiliales</taxon>
        <taxon>Prolixibacteraceae</taxon>
        <taxon>Halosquirtibacter</taxon>
    </lineage>
</organism>
<name>A0AC61NEN4_9BACT</name>